<keyword evidence="1" id="KW-0472">Membrane</keyword>
<comment type="caution">
    <text evidence="2">The sequence shown here is derived from an EMBL/GenBank/DDBJ whole genome shotgun (WGS) entry which is preliminary data.</text>
</comment>
<dbReference type="EMBL" id="SHLY01000006">
    <property type="protein sequence ID" value="TAA42704.1"/>
    <property type="molecule type" value="Genomic_DNA"/>
</dbReference>
<dbReference type="Proteomes" id="UP000292544">
    <property type="component" value="Unassembled WGS sequence"/>
</dbReference>
<evidence type="ECO:0000256" key="1">
    <source>
        <dbReference type="SAM" id="Phobius"/>
    </source>
</evidence>
<protein>
    <submittedName>
        <fullName evidence="2">Uncharacterized protein</fullName>
    </submittedName>
</protein>
<name>A0ABY1WMG7_9GAMM</name>
<proteinExistence type="predicted"/>
<evidence type="ECO:0000313" key="2">
    <source>
        <dbReference type="EMBL" id="TAA42704.1"/>
    </source>
</evidence>
<evidence type="ECO:0000313" key="3">
    <source>
        <dbReference type="Proteomes" id="UP000292544"/>
    </source>
</evidence>
<feature type="transmembrane region" description="Helical" evidence="1">
    <location>
        <begin position="56"/>
        <end position="79"/>
    </location>
</feature>
<feature type="transmembrane region" description="Helical" evidence="1">
    <location>
        <begin position="12"/>
        <end position="36"/>
    </location>
</feature>
<dbReference type="RefSeq" id="WP_130567551.1">
    <property type="nucleotide sequence ID" value="NZ_SHLY01000006.1"/>
</dbReference>
<keyword evidence="1" id="KW-0812">Transmembrane</keyword>
<keyword evidence="1" id="KW-1133">Transmembrane helix</keyword>
<sequence>MTEFWFKVANVFNLLVANIFAILALPFALLFLFVGVKGLLTSAIAIIDKVEVEGSFSAGAVYGGVVTGPLMVLLALWLFRLSFRIFKRNFKKGPYKSIDYG</sequence>
<accession>A0ABY1WMG7</accession>
<keyword evidence="3" id="KW-1185">Reference proteome</keyword>
<organism evidence="2 3">
    <name type="scientific">Corallincola spongiicola</name>
    <dbReference type="NCBI Taxonomy" id="2520508"/>
    <lineage>
        <taxon>Bacteria</taxon>
        <taxon>Pseudomonadati</taxon>
        <taxon>Pseudomonadota</taxon>
        <taxon>Gammaproteobacteria</taxon>
        <taxon>Alteromonadales</taxon>
        <taxon>Psychromonadaceae</taxon>
        <taxon>Corallincola</taxon>
    </lineage>
</organism>
<reference evidence="3" key="1">
    <citation type="submission" date="2019-02" db="EMBL/GenBank/DDBJ databases">
        <title>Draft genome sequence of Muricauda sp. 176CP4-71.</title>
        <authorList>
            <person name="Park J.-S."/>
        </authorList>
    </citation>
    <scope>NUCLEOTIDE SEQUENCE [LARGE SCALE GENOMIC DNA]</scope>
    <source>
        <strain evidence="3">176GS2-150</strain>
    </source>
</reference>
<gene>
    <name evidence="2" type="ORF">EXY25_15575</name>
</gene>